<keyword evidence="4" id="KW-0012">Acyltransferase</keyword>
<protein>
    <submittedName>
        <fullName evidence="7">N-acetyltransferase GCN5</fullName>
    </submittedName>
</protein>
<evidence type="ECO:0000259" key="6">
    <source>
        <dbReference type="Pfam" id="PF00583"/>
    </source>
</evidence>
<dbReference type="PANTHER" id="PTHR36449:SF1">
    <property type="entry name" value="ACETYLTRANSFERASE"/>
    <property type="match status" value="1"/>
</dbReference>
<keyword evidence="3" id="KW-0808">Transferase</keyword>
<dbReference type="PANTHER" id="PTHR36449">
    <property type="entry name" value="ACETYLTRANSFERASE-RELATED"/>
    <property type="match status" value="1"/>
</dbReference>
<evidence type="ECO:0000313" key="7">
    <source>
        <dbReference type="EMBL" id="GIJ58831.1"/>
    </source>
</evidence>
<comment type="catalytic activity">
    <reaction evidence="5">
        <text>glycyl-tRNA(Gly) + acetyl-CoA = N-acetylglycyl-tRNA(Gly) + CoA + H(+)</text>
        <dbReference type="Rhea" id="RHEA:81867"/>
        <dbReference type="Rhea" id="RHEA-COMP:9683"/>
        <dbReference type="Rhea" id="RHEA-COMP:19766"/>
        <dbReference type="ChEBI" id="CHEBI:15378"/>
        <dbReference type="ChEBI" id="CHEBI:57287"/>
        <dbReference type="ChEBI" id="CHEBI:57288"/>
        <dbReference type="ChEBI" id="CHEBI:78522"/>
        <dbReference type="ChEBI" id="CHEBI:232036"/>
    </reaction>
</comment>
<proteinExistence type="predicted"/>
<dbReference type="InterPro" id="IPR016181">
    <property type="entry name" value="Acyl_CoA_acyltransferase"/>
</dbReference>
<evidence type="ECO:0000256" key="4">
    <source>
        <dbReference type="ARBA" id="ARBA00023315"/>
    </source>
</evidence>
<dbReference type="InterPro" id="IPR000182">
    <property type="entry name" value="GNAT_dom"/>
</dbReference>
<dbReference type="Proteomes" id="UP000612585">
    <property type="component" value="Unassembled WGS sequence"/>
</dbReference>
<feature type="domain" description="N-acetyltransferase" evidence="6">
    <location>
        <begin position="20"/>
        <end position="136"/>
    </location>
</feature>
<reference evidence="7" key="1">
    <citation type="submission" date="2021-01" db="EMBL/GenBank/DDBJ databases">
        <title>Whole genome shotgun sequence of Virgisporangium aurantiacum NBRC 16421.</title>
        <authorList>
            <person name="Komaki H."/>
            <person name="Tamura T."/>
        </authorList>
    </citation>
    <scope>NUCLEOTIDE SEQUENCE</scope>
    <source>
        <strain evidence="7">NBRC 16421</strain>
    </source>
</reference>
<dbReference type="AlphaFoldDB" id="A0A8J3Z7J0"/>
<evidence type="ECO:0000313" key="8">
    <source>
        <dbReference type="Proteomes" id="UP000612585"/>
    </source>
</evidence>
<dbReference type="Gene3D" id="3.40.630.30">
    <property type="match status" value="1"/>
</dbReference>
<dbReference type="GO" id="GO:0016747">
    <property type="term" value="F:acyltransferase activity, transferring groups other than amino-acyl groups"/>
    <property type="evidence" value="ECO:0007669"/>
    <property type="project" value="InterPro"/>
</dbReference>
<evidence type="ECO:0000256" key="5">
    <source>
        <dbReference type="ARBA" id="ARBA00049880"/>
    </source>
</evidence>
<name>A0A8J3Z7J0_9ACTN</name>
<keyword evidence="8" id="KW-1185">Reference proteome</keyword>
<accession>A0A8J3Z7J0</accession>
<evidence type="ECO:0000256" key="3">
    <source>
        <dbReference type="ARBA" id="ARBA00022679"/>
    </source>
</evidence>
<dbReference type="RefSeq" id="WP_204000196.1">
    <property type="nucleotide sequence ID" value="NZ_BOPG01000043.1"/>
</dbReference>
<dbReference type="SUPFAM" id="SSF55729">
    <property type="entry name" value="Acyl-CoA N-acyltransferases (Nat)"/>
    <property type="match status" value="1"/>
</dbReference>
<dbReference type="Pfam" id="PF00583">
    <property type="entry name" value="Acetyltransf_1"/>
    <property type="match status" value="1"/>
</dbReference>
<keyword evidence="2" id="KW-1277">Toxin-antitoxin system</keyword>
<gene>
    <name evidence="7" type="ORF">Vau01_063470</name>
</gene>
<dbReference type="EMBL" id="BOPG01000043">
    <property type="protein sequence ID" value="GIJ58831.1"/>
    <property type="molecule type" value="Genomic_DNA"/>
</dbReference>
<organism evidence="7 8">
    <name type="scientific">Virgisporangium aurantiacum</name>
    <dbReference type="NCBI Taxonomy" id="175570"/>
    <lineage>
        <taxon>Bacteria</taxon>
        <taxon>Bacillati</taxon>
        <taxon>Actinomycetota</taxon>
        <taxon>Actinomycetes</taxon>
        <taxon>Micromonosporales</taxon>
        <taxon>Micromonosporaceae</taxon>
        <taxon>Virgisporangium</taxon>
    </lineage>
</organism>
<sequence length="159" mass="17549">MGFVSEPLSEQHDLRFDSGRPELDTWLQRHALASEARRTGRTFVWLHDERVVAYYTVTGHLLARAERPRGNPTEVPAVMLARLALDKGLHGQGHGGVLLADALHRIVAATQTVAARFVLVDAIDEVAHAFYRCYGFREIPGTLRLVQKISDVAAALDAA</sequence>
<evidence type="ECO:0000256" key="1">
    <source>
        <dbReference type="ARBA" id="ARBA00022491"/>
    </source>
</evidence>
<comment type="caution">
    <text evidence="7">The sequence shown here is derived from an EMBL/GenBank/DDBJ whole genome shotgun (WGS) entry which is preliminary data.</text>
</comment>
<keyword evidence="1" id="KW-0678">Repressor</keyword>
<evidence type="ECO:0000256" key="2">
    <source>
        <dbReference type="ARBA" id="ARBA00022649"/>
    </source>
</evidence>